<gene>
    <name evidence="1" type="ORF">SAMN05192553_103537</name>
</gene>
<dbReference type="OrthoDB" id="9794241at2"/>
<evidence type="ECO:0000313" key="2">
    <source>
        <dbReference type="Proteomes" id="UP000199403"/>
    </source>
</evidence>
<dbReference type="InterPro" id="IPR012808">
    <property type="entry name" value="CHP02453"/>
</dbReference>
<accession>A0A1H6YC55</accession>
<dbReference type="NCBIfam" id="TIGR02453">
    <property type="entry name" value="TIGR02453 family protein"/>
    <property type="match status" value="1"/>
</dbReference>
<protein>
    <submittedName>
        <fullName evidence="1">TIGR02453 family protein</fullName>
    </submittedName>
</protein>
<dbReference type="InterPro" id="IPR015996">
    <property type="entry name" value="UCP028451"/>
</dbReference>
<name>A0A1H6YC55_9BACT</name>
<dbReference type="EMBL" id="FNZH01000003">
    <property type="protein sequence ID" value="SEJ37484.1"/>
    <property type="molecule type" value="Genomic_DNA"/>
</dbReference>
<organism evidence="1 2">
    <name type="scientific">Cyclobacterium xiamenense</name>
    <dbReference type="NCBI Taxonomy" id="1297121"/>
    <lineage>
        <taxon>Bacteria</taxon>
        <taxon>Pseudomonadati</taxon>
        <taxon>Bacteroidota</taxon>
        <taxon>Cytophagia</taxon>
        <taxon>Cytophagales</taxon>
        <taxon>Cyclobacteriaceae</taxon>
        <taxon>Cyclobacterium</taxon>
    </lineage>
</organism>
<proteinExistence type="predicted"/>
<reference evidence="2" key="1">
    <citation type="submission" date="2016-10" db="EMBL/GenBank/DDBJ databases">
        <authorList>
            <person name="Varghese N."/>
            <person name="Submissions S."/>
        </authorList>
    </citation>
    <scope>NUCLEOTIDE SEQUENCE [LARGE SCALE GENOMIC DNA]</scope>
    <source>
        <strain evidence="2">IBRC-M 10761</strain>
    </source>
</reference>
<dbReference type="PANTHER" id="PTHR36452">
    <property type="entry name" value="CHROMOSOME 12, WHOLE GENOME SHOTGUN SEQUENCE"/>
    <property type="match status" value="1"/>
</dbReference>
<dbReference type="Pfam" id="PF09365">
    <property type="entry name" value="DUF2461"/>
    <property type="match status" value="1"/>
</dbReference>
<sequence length="227" mass="25894">MNAHILMNFLRELSANNSKEWMDANRKLFLQAKQVLEADAAVILAGLSANQPEFASLRPKDCLFRQNRDIRFSPNKLPYKTNMSAYFAIGGKKSEGPGYYLHLEPGKSFLAGGIWMPEPDILKKIRQEIDYSGQDFEAIVKEPTFFGYFGDMQGEQLKTSPKDYPKEHPYIHYLRYKSFIVSKPLDDDAIDSGRHVSLALEAFACMRPFMDFLDRAVATSDDEGYLI</sequence>
<dbReference type="RefSeq" id="WP_092174186.1">
    <property type="nucleotide sequence ID" value="NZ_FNZH01000003.1"/>
</dbReference>
<dbReference type="Proteomes" id="UP000199403">
    <property type="component" value="Unassembled WGS sequence"/>
</dbReference>
<evidence type="ECO:0000313" key="1">
    <source>
        <dbReference type="EMBL" id="SEJ37484.1"/>
    </source>
</evidence>
<keyword evidence="2" id="KW-1185">Reference proteome</keyword>
<dbReference type="PIRSF" id="PIRSF028451">
    <property type="entry name" value="UCP028451"/>
    <property type="match status" value="1"/>
</dbReference>
<dbReference type="AlphaFoldDB" id="A0A1H6YC55"/>
<dbReference type="PANTHER" id="PTHR36452:SF1">
    <property type="entry name" value="DUF2461 DOMAIN-CONTAINING PROTEIN"/>
    <property type="match status" value="1"/>
</dbReference>